<dbReference type="Proteomes" id="UP000768163">
    <property type="component" value="Unassembled WGS sequence"/>
</dbReference>
<comment type="caution">
    <text evidence="2">The sequence shown here is derived from an EMBL/GenBank/DDBJ whole genome shotgun (WGS) entry which is preliminary data.</text>
</comment>
<protein>
    <submittedName>
        <fullName evidence="2">Uncharacterized protein</fullName>
    </submittedName>
</protein>
<dbReference type="Proteomes" id="UP000738826">
    <property type="component" value="Unassembled WGS sequence"/>
</dbReference>
<reference evidence="2" key="1">
    <citation type="submission" date="2019-11" db="EMBL/GenBank/DDBJ databases">
        <title>Lipid analysis of CO2-rich subsurface aquifers suggests an autotrophy-based deep biosphere with lysolipids enriched in CPR bacteria.</title>
        <authorList>
            <person name="Probst A.J."/>
            <person name="Elling F.J."/>
            <person name="Castelle C.J."/>
            <person name="Zhu Q."/>
            <person name="Elvert M."/>
            <person name="Birarda G."/>
            <person name="Holman H.-Y."/>
            <person name="Lane K.R."/>
            <person name="Ladd B."/>
            <person name="Ryan M.C."/>
            <person name="Woyke T."/>
            <person name="Hinrichs K.-U."/>
            <person name="Banfield J.F."/>
        </authorList>
    </citation>
    <scope>NUCLEOTIDE SEQUENCE</scope>
    <source>
        <strain evidence="1">CG_2015-01_33_1645</strain>
        <strain evidence="2">CG_2015-04_33_537</strain>
    </source>
</reference>
<evidence type="ECO:0000313" key="1">
    <source>
        <dbReference type="EMBL" id="NCN64922.1"/>
    </source>
</evidence>
<evidence type="ECO:0000313" key="2">
    <source>
        <dbReference type="EMBL" id="NCS90830.1"/>
    </source>
</evidence>
<dbReference type="EMBL" id="JAACQH010000003">
    <property type="protein sequence ID" value="NCS90830.1"/>
    <property type="molecule type" value="Genomic_DNA"/>
</dbReference>
<evidence type="ECO:0000313" key="3">
    <source>
        <dbReference type="Proteomes" id="UP000738826"/>
    </source>
</evidence>
<sequence length="71" mass="8440">MKYISQEYLVVQKIIAGRTKDLEDAKGIIDIHGDKIDIAEIERILKPFEKGEDGKKWFKKWRKMKKSFKND</sequence>
<dbReference type="AlphaFoldDB" id="A0A8J8CIH2"/>
<dbReference type="EMBL" id="JAACVF010000058">
    <property type="protein sequence ID" value="NCN64922.1"/>
    <property type="molecule type" value="Genomic_DNA"/>
</dbReference>
<gene>
    <name evidence="2" type="ORF">GW779_00175</name>
    <name evidence="1" type="ORF">GW910_02445</name>
</gene>
<name>A0A8J8CIH2_9ARCH</name>
<organism evidence="2 3">
    <name type="scientific">Candidatus Altarchaeum hamiconexum</name>
    <dbReference type="NCBI Taxonomy" id="1803513"/>
    <lineage>
        <taxon>Archaea</taxon>
        <taxon>Candidatus Altarchaeota</taxon>
        <taxon>Candidatus Altiarchaeia</taxon>
        <taxon>Candidatus Altarchaeales</taxon>
        <taxon>Candidatus Altarchaeaceae</taxon>
        <taxon>Candidatus Altarchaeum</taxon>
    </lineage>
</organism>
<proteinExistence type="predicted"/>
<accession>A0A8J8CIH2</accession>